<dbReference type="Proteomes" id="UP001159363">
    <property type="component" value="Chromosome X"/>
</dbReference>
<organism evidence="1 2">
    <name type="scientific">Dryococelus australis</name>
    <dbReference type="NCBI Taxonomy" id="614101"/>
    <lineage>
        <taxon>Eukaryota</taxon>
        <taxon>Metazoa</taxon>
        <taxon>Ecdysozoa</taxon>
        <taxon>Arthropoda</taxon>
        <taxon>Hexapoda</taxon>
        <taxon>Insecta</taxon>
        <taxon>Pterygota</taxon>
        <taxon>Neoptera</taxon>
        <taxon>Polyneoptera</taxon>
        <taxon>Phasmatodea</taxon>
        <taxon>Verophasmatodea</taxon>
        <taxon>Anareolatae</taxon>
        <taxon>Phasmatidae</taxon>
        <taxon>Eurycanthinae</taxon>
        <taxon>Dryococelus</taxon>
    </lineage>
</organism>
<proteinExistence type="predicted"/>
<dbReference type="PANTHER" id="PTHR45749">
    <property type="match status" value="1"/>
</dbReference>
<keyword evidence="2" id="KW-1185">Reference proteome</keyword>
<dbReference type="EMBL" id="JARBHB010000004">
    <property type="protein sequence ID" value="KAJ8886710.1"/>
    <property type="molecule type" value="Genomic_DNA"/>
</dbReference>
<evidence type="ECO:0000313" key="1">
    <source>
        <dbReference type="EMBL" id="KAJ8886710.1"/>
    </source>
</evidence>
<evidence type="ECO:0008006" key="3">
    <source>
        <dbReference type="Google" id="ProtNLM"/>
    </source>
</evidence>
<dbReference type="PANTHER" id="PTHR45749:SF21">
    <property type="entry name" value="DUF4371 DOMAIN-CONTAINING PROTEIN"/>
    <property type="match status" value="1"/>
</dbReference>
<name>A0ABQ9HQQ9_9NEOP</name>
<evidence type="ECO:0000313" key="2">
    <source>
        <dbReference type="Proteomes" id="UP001159363"/>
    </source>
</evidence>
<reference evidence="1 2" key="1">
    <citation type="submission" date="2023-02" db="EMBL/GenBank/DDBJ databases">
        <title>LHISI_Scaffold_Assembly.</title>
        <authorList>
            <person name="Stuart O.P."/>
            <person name="Cleave R."/>
            <person name="Magrath M.J.L."/>
            <person name="Mikheyev A.S."/>
        </authorList>
    </citation>
    <scope>NUCLEOTIDE SEQUENCE [LARGE SCALE GENOMIC DNA]</scope>
    <source>
        <strain evidence="1">Daus_M_001</strain>
        <tissue evidence="1">Leg muscle</tissue>
    </source>
</reference>
<comment type="caution">
    <text evidence="1">The sequence shown here is derived from an EMBL/GenBank/DDBJ whole genome shotgun (WGS) entry which is preliminary data.</text>
</comment>
<accession>A0ABQ9HQQ9</accession>
<protein>
    <recommendedName>
        <fullName evidence="3">DUF4371 domain-containing protein</fullName>
    </recommendedName>
</protein>
<sequence length="228" mass="26226">MDSTNAESIEKAVLDVLIHLQLDIKSCRGKGYDRTSNMSCKYSGFAARIMEKEPKAIYVHCATHNLQLILQDVSTFFDTVRTSSLDSVLSNYGTLLEELGILAQENSDCCKQANGFQASMSRFLSLWTEAMRSNFLPSRRDKPHFAVTTSYNHLDMPCKQFNHRAIIFCTGRLKTFLQSNMTQPRLNHLLLLDIHKDKCDELSVEEVAEEFIEKNDHRRSCFQSFYNY</sequence>
<gene>
    <name evidence="1" type="ORF">PR048_012922</name>
</gene>